<evidence type="ECO:0000256" key="7">
    <source>
        <dbReference type="ARBA" id="ARBA00022840"/>
    </source>
</evidence>
<evidence type="ECO:0000256" key="3">
    <source>
        <dbReference type="ARBA" id="ARBA00020170"/>
    </source>
</evidence>
<protein>
    <recommendedName>
        <fullName evidence="3 9">DNA replication and repair protein RecF</fullName>
    </recommendedName>
</protein>
<feature type="binding site" evidence="9">
    <location>
        <begin position="30"/>
        <end position="37"/>
    </location>
    <ligand>
        <name>ATP</name>
        <dbReference type="ChEBI" id="CHEBI:30616"/>
    </ligand>
</feature>
<dbReference type="Gene3D" id="3.40.50.300">
    <property type="entry name" value="P-loop containing nucleotide triphosphate hydrolases"/>
    <property type="match status" value="1"/>
</dbReference>
<keyword evidence="9 10" id="KW-0234">DNA repair</keyword>
<accession>A0ABT3P7X1</accession>
<dbReference type="InterPro" id="IPR001238">
    <property type="entry name" value="DNA-binding_RecF"/>
</dbReference>
<keyword evidence="4 9" id="KW-0963">Cytoplasm</keyword>
<dbReference type="InterPro" id="IPR027417">
    <property type="entry name" value="P-loop_NTPase"/>
</dbReference>
<dbReference type="EMBL" id="JAPFRD010000011">
    <property type="protein sequence ID" value="MCW8108866.1"/>
    <property type="molecule type" value="Genomic_DNA"/>
</dbReference>
<evidence type="ECO:0000259" key="11">
    <source>
        <dbReference type="Pfam" id="PF02463"/>
    </source>
</evidence>
<evidence type="ECO:0000313" key="12">
    <source>
        <dbReference type="EMBL" id="MCW8108866.1"/>
    </source>
</evidence>
<evidence type="ECO:0000256" key="9">
    <source>
        <dbReference type="HAMAP-Rule" id="MF_00365"/>
    </source>
</evidence>
<evidence type="ECO:0000256" key="5">
    <source>
        <dbReference type="ARBA" id="ARBA00022705"/>
    </source>
</evidence>
<sequence length="364" mass="41649">MKLAQVQITNFRNISSACLDLSPSLSVIRGQNGSGKSSLIEAIYYLGYGRSFRTSRHESVIRESVGAFSVFAKCNDDTGNLSRVGLQRTRKHEVTCSINGEHSKKLSDLVSMVPVQLFTPQSTDLLVGTPSERRRFIDWGLFHVEHSFREHAKIYLSLLKQRNAILKQGSDLSTAEHSFWSDKLIEAAELIDLSRQRYIQEVFPFFKAIMEQFLPEFSVEIAYYRGWEKQLSFEEALAKKREYDYKVGYTSVGPHKADLKLKVNNFAAQEMLSRGQLRMTVAALQLAQTQLFTAQSQRQSIFLLDDIGAELDNIRREKFLTRLLDTDTQVVVTAIVDEKIDFVENYNDKKMFHVEHGIVKEESN</sequence>
<comment type="caution">
    <text evidence="12">The sequence shown here is derived from an EMBL/GenBank/DDBJ whole genome shotgun (WGS) entry which is preliminary data.</text>
</comment>
<evidence type="ECO:0000313" key="13">
    <source>
        <dbReference type="Proteomes" id="UP001142810"/>
    </source>
</evidence>
<dbReference type="PROSITE" id="PS00618">
    <property type="entry name" value="RECF_2"/>
    <property type="match status" value="1"/>
</dbReference>
<proteinExistence type="inferred from homology"/>
<dbReference type="InterPro" id="IPR003395">
    <property type="entry name" value="RecF/RecN/SMC_N"/>
</dbReference>
<dbReference type="PANTHER" id="PTHR32182:SF0">
    <property type="entry name" value="DNA REPLICATION AND REPAIR PROTEIN RECF"/>
    <property type="match status" value="1"/>
</dbReference>
<evidence type="ECO:0000256" key="6">
    <source>
        <dbReference type="ARBA" id="ARBA00022741"/>
    </source>
</evidence>
<evidence type="ECO:0000256" key="8">
    <source>
        <dbReference type="ARBA" id="ARBA00023125"/>
    </source>
</evidence>
<keyword evidence="7 9" id="KW-0067">ATP-binding</keyword>
<keyword evidence="6 9" id="KW-0547">Nucleotide-binding</keyword>
<keyword evidence="8 9" id="KW-0238">DNA-binding</keyword>
<dbReference type="RefSeq" id="WP_265617622.1">
    <property type="nucleotide sequence ID" value="NZ_JAPFRD010000011.1"/>
</dbReference>
<dbReference type="NCBIfam" id="TIGR00611">
    <property type="entry name" value="recf"/>
    <property type="match status" value="1"/>
</dbReference>
<dbReference type="PANTHER" id="PTHR32182">
    <property type="entry name" value="DNA REPLICATION AND REPAIR PROTEIN RECF"/>
    <property type="match status" value="1"/>
</dbReference>
<dbReference type="InterPro" id="IPR042174">
    <property type="entry name" value="RecF_2"/>
</dbReference>
<reference evidence="12" key="1">
    <citation type="submission" date="2022-11" db="EMBL/GenBank/DDBJ databases">
        <title>Alteromonas sp. nov., isolated from sea water of the Qingdao.</title>
        <authorList>
            <person name="Wang Q."/>
        </authorList>
    </citation>
    <scope>NUCLEOTIDE SEQUENCE</scope>
    <source>
        <strain evidence="12">ASW11-7</strain>
    </source>
</reference>
<evidence type="ECO:0000256" key="4">
    <source>
        <dbReference type="ARBA" id="ARBA00022490"/>
    </source>
</evidence>
<keyword evidence="9 10" id="KW-0742">SOS response</keyword>
<evidence type="ECO:0000256" key="1">
    <source>
        <dbReference type="ARBA" id="ARBA00004496"/>
    </source>
</evidence>
<dbReference type="HAMAP" id="MF_00365">
    <property type="entry name" value="RecF"/>
    <property type="match status" value="1"/>
</dbReference>
<keyword evidence="13" id="KW-1185">Reference proteome</keyword>
<evidence type="ECO:0000256" key="10">
    <source>
        <dbReference type="RuleBase" id="RU000578"/>
    </source>
</evidence>
<dbReference type="InterPro" id="IPR018078">
    <property type="entry name" value="DNA-binding_RecF_CS"/>
</dbReference>
<dbReference type="Proteomes" id="UP001142810">
    <property type="component" value="Unassembled WGS sequence"/>
</dbReference>
<evidence type="ECO:0000256" key="2">
    <source>
        <dbReference type="ARBA" id="ARBA00008016"/>
    </source>
</evidence>
<keyword evidence="5 9" id="KW-0235">DNA replication</keyword>
<comment type="function">
    <text evidence="9 10">The RecF protein is involved in DNA metabolism; it is required for DNA replication and normal SOS inducibility. RecF binds preferentially to single-stranded, linear DNA. It also seems to bind ATP.</text>
</comment>
<comment type="similarity">
    <text evidence="2 9 10">Belongs to the RecF family.</text>
</comment>
<organism evidence="12 13">
    <name type="scientific">Alteromonas aquimaris</name>
    <dbReference type="NCBI Taxonomy" id="2998417"/>
    <lineage>
        <taxon>Bacteria</taxon>
        <taxon>Pseudomonadati</taxon>
        <taxon>Pseudomonadota</taxon>
        <taxon>Gammaproteobacteria</taxon>
        <taxon>Alteromonadales</taxon>
        <taxon>Alteromonadaceae</taxon>
        <taxon>Alteromonas/Salinimonas group</taxon>
        <taxon>Alteromonas</taxon>
    </lineage>
</organism>
<keyword evidence="9 10" id="KW-0227">DNA damage</keyword>
<feature type="domain" description="RecF/RecN/SMC N-terminal" evidence="11">
    <location>
        <begin position="3"/>
        <end position="345"/>
    </location>
</feature>
<dbReference type="SUPFAM" id="SSF52540">
    <property type="entry name" value="P-loop containing nucleoside triphosphate hydrolases"/>
    <property type="match status" value="1"/>
</dbReference>
<dbReference type="PROSITE" id="PS00617">
    <property type="entry name" value="RECF_1"/>
    <property type="match status" value="1"/>
</dbReference>
<dbReference type="Pfam" id="PF02463">
    <property type="entry name" value="SMC_N"/>
    <property type="match status" value="1"/>
</dbReference>
<dbReference type="Gene3D" id="1.20.1050.90">
    <property type="entry name" value="RecF/RecN/SMC, N-terminal domain"/>
    <property type="match status" value="1"/>
</dbReference>
<name>A0ABT3P7X1_9ALTE</name>
<gene>
    <name evidence="9 12" type="primary">recF</name>
    <name evidence="12" type="ORF">OPS25_10215</name>
</gene>
<comment type="subcellular location">
    <subcellularLocation>
        <location evidence="1 9 10">Cytoplasm</location>
    </subcellularLocation>
</comment>